<feature type="transmembrane region" description="Helical" evidence="1">
    <location>
        <begin position="130"/>
        <end position="147"/>
    </location>
</feature>
<dbReference type="Pfam" id="PF04892">
    <property type="entry name" value="VanZ"/>
    <property type="match status" value="1"/>
</dbReference>
<dbReference type="AlphaFoldDB" id="Q2Y618"/>
<feature type="transmembrane region" description="Helical" evidence="1">
    <location>
        <begin position="1087"/>
        <end position="1106"/>
    </location>
</feature>
<feature type="transmembrane region" description="Helical" evidence="1">
    <location>
        <begin position="246"/>
        <end position="271"/>
    </location>
</feature>
<keyword evidence="1" id="KW-0812">Transmembrane</keyword>
<evidence type="ECO:0000256" key="1">
    <source>
        <dbReference type="SAM" id="Phobius"/>
    </source>
</evidence>
<feature type="transmembrane region" description="Helical" evidence="1">
    <location>
        <begin position="18"/>
        <end position="39"/>
    </location>
</feature>
<feature type="transmembrane region" description="Helical" evidence="1">
    <location>
        <begin position="277"/>
        <end position="297"/>
    </location>
</feature>
<feature type="transmembrane region" description="Helical" evidence="1">
    <location>
        <begin position="401"/>
        <end position="420"/>
    </location>
</feature>
<evidence type="ECO:0000313" key="3">
    <source>
        <dbReference type="EMBL" id="ABB75803.1"/>
    </source>
</evidence>
<feature type="transmembrane region" description="Helical" evidence="1">
    <location>
        <begin position="309"/>
        <end position="328"/>
    </location>
</feature>
<feature type="domain" description="VanZ-like" evidence="2">
    <location>
        <begin position="24"/>
        <end position="147"/>
    </location>
</feature>
<feature type="transmembrane region" description="Helical" evidence="1">
    <location>
        <begin position="760"/>
        <end position="778"/>
    </location>
</feature>
<accession>Q2Y618</accession>
<feature type="transmembrane region" description="Helical" evidence="1">
    <location>
        <begin position="168"/>
        <end position="185"/>
    </location>
</feature>
<dbReference type="Gene3D" id="2.60.120.260">
    <property type="entry name" value="Galactose-binding domain-like"/>
    <property type="match status" value="1"/>
</dbReference>
<feature type="transmembrane region" description="Helical" evidence="1">
    <location>
        <begin position="67"/>
        <end position="87"/>
    </location>
</feature>
<feature type="transmembrane region" description="Helical" evidence="1">
    <location>
        <begin position="496"/>
        <end position="514"/>
    </location>
</feature>
<keyword evidence="5" id="KW-1185">Reference proteome</keyword>
<evidence type="ECO:0000259" key="2">
    <source>
        <dbReference type="Pfam" id="PF04892"/>
    </source>
</evidence>
<feature type="transmembrane region" description="Helical" evidence="1">
    <location>
        <begin position="710"/>
        <end position="728"/>
    </location>
</feature>
<dbReference type="InterPro" id="IPR006976">
    <property type="entry name" value="VanZ-like"/>
</dbReference>
<reference evidence="3 5" key="3">
    <citation type="journal article" date="2008" name="Appl. Environ. Microbiol.">
        <title>Complete genome sequence of Nitrosospira multiformis, an ammonia-oxidizing bacterium from the soil environment.</title>
        <authorList>
            <person name="Norton J.M."/>
            <person name="Klotz M.G."/>
            <person name="Stein L.Y."/>
            <person name="Arp D.J."/>
            <person name="Bottomley P.J."/>
            <person name="Chain P.S."/>
            <person name="Hauser L.J."/>
            <person name="Land M.L."/>
            <person name="Larimer F.W."/>
            <person name="Shin M.W."/>
            <person name="Starkenburg S.R."/>
        </authorList>
    </citation>
    <scope>NUCLEOTIDE SEQUENCE [LARGE SCALE GENOMIC DNA]</scope>
    <source>
        <strain evidence="3">ATCC 25196</strain>
        <strain evidence="5">ATCC 25196 / NCIMB 11849 / C 71</strain>
    </source>
</reference>
<feature type="transmembrane region" description="Helical" evidence="1">
    <location>
        <begin position="560"/>
        <end position="580"/>
    </location>
</feature>
<dbReference type="EMBL" id="CP000103">
    <property type="protein sequence ID" value="ABB75803.1"/>
    <property type="molecule type" value="Genomic_DNA"/>
</dbReference>
<dbReference type="EMBL" id="FNVK01000005">
    <property type="protein sequence ID" value="SEF66168.1"/>
    <property type="molecule type" value="Genomic_DNA"/>
</dbReference>
<protein>
    <submittedName>
        <fullName evidence="4">VanZ like family protein</fullName>
    </submittedName>
    <submittedName>
        <fullName evidence="3">VanZ like protein</fullName>
    </submittedName>
</protein>
<name>Q2Y618_NITMU</name>
<dbReference type="eggNOG" id="COG5652">
    <property type="taxonomic scope" value="Bacteria"/>
</dbReference>
<keyword evidence="1" id="KW-0472">Membrane</keyword>
<reference evidence="5" key="1">
    <citation type="submission" date="2005-08" db="EMBL/GenBank/DDBJ databases">
        <title>Complete sequence of chromosome 1 of Nitrosospira multiformis ATCC 25196.</title>
        <authorList>
            <person name="Copeland A."/>
            <person name="Lucas S."/>
            <person name="Lapidus A."/>
            <person name="Barry K."/>
            <person name="Detter J.C."/>
            <person name="Glavina T."/>
            <person name="Hammon N."/>
            <person name="Israni S."/>
            <person name="Pitluck S."/>
            <person name="Chain P."/>
            <person name="Malfatti S."/>
            <person name="Shin M."/>
            <person name="Vergez L."/>
            <person name="Schmutz J."/>
            <person name="Larimer F."/>
            <person name="Land M."/>
            <person name="Hauser L."/>
            <person name="Kyrpides N."/>
            <person name="Lykidis A."/>
            <person name="Richardson P."/>
        </authorList>
    </citation>
    <scope>NUCLEOTIDE SEQUENCE [LARGE SCALE GENOMIC DNA]</scope>
    <source>
        <strain evidence="5">ATCC 25196 / NCIMB 11849 / C 71</strain>
    </source>
</reference>
<feature type="transmembrane region" description="Helical" evidence="1">
    <location>
        <begin position="521"/>
        <end position="548"/>
    </location>
</feature>
<dbReference type="RefSeq" id="WP_011381802.1">
    <property type="nucleotide sequence ID" value="NC_007614.1"/>
</dbReference>
<keyword evidence="1" id="KW-1133">Transmembrane helix</keyword>
<feature type="transmembrane region" description="Helical" evidence="1">
    <location>
        <begin position="785"/>
        <end position="806"/>
    </location>
</feature>
<reference evidence="3" key="2">
    <citation type="submission" date="2005-08" db="EMBL/GenBank/DDBJ databases">
        <title>Complete sequence of Chromosome 1 of Nitrosospira multiformis ATCC 25196.</title>
        <authorList>
            <consortium name="US DOE Joint Genome Institute"/>
            <person name="Copeland A."/>
            <person name="Lucas S."/>
            <person name="Lapidus A."/>
            <person name="Barry K."/>
            <person name="Detter J.C."/>
            <person name="Glavina T."/>
            <person name="Hammon N."/>
            <person name="Israni S."/>
            <person name="Pitluck S."/>
            <person name="Chain P."/>
            <person name="Malfatti S."/>
            <person name="Shin M."/>
            <person name="Vergez L."/>
            <person name="Schmutz J."/>
            <person name="Larimer F."/>
            <person name="Land M."/>
            <person name="Hauser L."/>
            <person name="Kyrpides N."/>
            <person name="Lykidis A."/>
            <person name="Richardson P."/>
        </authorList>
    </citation>
    <scope>NUCLEOTIDE SEQUENCE</scope>
    <source>
        <strain evidence="3">ATCC 25196</strain>
    </source>
</reference>
<dbReference type="HOGENOM" id="CLU_278951_0_0_4"/>
<sequence length="1119" mass="123242">MTNATNSTAQYQLNTSSLVGPVLIYLAIIVYGSLLPFHWNGLSLSAAWSNFQHIPLLKLGVASRADLVANLLLYIPFGLLLCGWLVGENRQPRLMSTGMLLSLLLSLTVALGVEFIQQFFAPRTVSLNDIFAEIAGSILGIALWPVIGKHLTRLPQTIGNGGTQAREGILVAYALLYAVLSLFPYDFLLSFDEWRDKLASGAAGWVFAPNCGEKCFLRLIPEALLVAPLAALIFRQPRQPPLPSLLLSATITGAILGVLIESLQLTIASGISQGASVISRAAGLALGAGLIPVATGVDWPALRRYINPVLALCILPYLGALAWLNGWFSGDRLGVSEGLEKLGDIHFAPFYYHYFSTETVALASLLFQAALYLPIGAGLWLWHWSSFRSEWQQDRQRRTVVAGLVAGIVACIIEAGKLFITAKHPDPTNILIAVAAAMGAYRVLHALSIPQTDTPASSARFKPEEIASRHYLTPILEKFAEIPRAEQLLSKERPRWTVAAGVLAIVFATWAVVTTPLSTGWVFLSLIIYATLLWRQPGLWLVCVPALLPLLDLTHWTGRLFWTEFDTVLLVTLGVGYLRLGSRLPPQRSLRRFGRLLFFLFVLSAAISFVIGLFPLAILDHNAFSSYISSYNALRAGKGLLFVLAFMPLLALQWEEPLRATNRLALGMTLGLAGTVAYVLWERATFPGLFNFEDDYRITGPFPGMHVGGAYIEAFLTATLPFVALLAWEQRRAWVTLLAVGLYGLGGYSVMVTFSRGGQAAFALGSLVLLLGFLKLAARGNSHRFSNMVAVILIAGVATVITWPIFSGQYSQTRWAIAERDMDVRAAHWDDVVSIIQRQNASLFGMGLGSFPAAYFWNSNAPSRPATYGFVNENGNSLLRLGSGDPLYFEQTVAVVAEQSYTLAMDLRTKTGNPILIPVVCEKAMLYSYTCANPPLRINAPDRNWFHLEVQIHAKNFGPPGSRLPRPVILSLYNGEPGTVVDVDNVRLLDISGKNLVRNGDFSDGMHHWFFSTDNYWPWHVENLYLSVFFEQGWFGLLCFLALIGYAIVRWLPRAWRDDPLSLVLCASFTAFLAVGVLNSWSDEPRLSFLFYLLLIAGLIAEAPFVQTRQHSAMMRNNP</sequence>
<feature type="transmembrane region" description="Helical" evidence="1">
    <location>
        <begin position="596"/>
        <end position="619"/>
    </location>
</feature>
<feature type="transmembrane region" description="Helical" evidence="1">
    <location>
        <begin position="360"/>
        <end position="381"/>
    </location>
</feature>
<proteinExistence type="predicted"/>
<evidence type="ECO:0000313" key="4">
    <source>
        <dbReference type="EMBL" id="SEF66168.1"/>
    </source>
</evidence>
<organism evidence="3 5">
    <name type="scientific">Nitrosospira multiformis (strain ATCC 25196 / NCIMB 11849 / C 71)</name>
    <dbReference type="NCBI Taxonomy" id="323848"/>
    <lineage>
        <taxon>Bacteria</taxon>
        <taxon>Pseudomonadati</taxon>
        <taxon>Pseudomonadota</taxon>
        <taxon>Betaproteobacteria</taxon>
        <taxon>Nitrosomonadales</taxon>
        <taxon>Nitrosomonadaceae</taxon>
        <taxon>Nitrosospira</taxon>
    </lineage>
</organism>
<feature type="transmembrane region" description="Helical" evidence="1">
    <location>
        <begin position="216"/>
        <end position="234"/>
    </location>
</feature>
<feature type="transmembrane region" description="Helical" evidence="1">
    <location>
        <begin position="631"/>
        <end position="652"/>
    </location>
</feature>
<dbReference type="STRING" id="323848.Nmul_A2514"/>
<feature type="transmembrane region" description="Helical" evidence="1">
    <location>
        <begin position="735"/>
        <end position="754"/>
    </location>
</feature>
<evidence type="ECO:0000313" key="6">
    <source>
        <dbReference type="Proteomes" id="UP000236751"/>
    </source>
</evidence>
<feature type="transmembrane region" description="Helical" evidence="1">
    <location>
        <begin position="1061"/>
        <end position="1081"/>
    </location>
</feature>
<gene>
    <name evidence="3" type="ordered locus">Nmul_A2514</name>
    <name evidence="4" type="ORF">SAMN05216403_10598</name>
</gene>
<feature type="transmembrane region" description="Helical" evidence="1">
    <location>
        <begin position="99"/>
        <end position="118"/>
    </location>
</feature>
<dbReference type="KEGG" id="nmu:Nmul_A2514"/>
<reference evidence="4 6" key="4">
    <citation type="submission" date="2016-10" db="EMBL/GenBank/DDBJ databases">
        <authorList>
            <person name="de Groot N.N."/>
        </authorList>
    </citation>
    <scope>NUCLEOTIDE SEQUENCE [LARGE SCALE GENOMIC DNA]</scope>
    <source>
        <strain evidence="4 6">Nl13</strain>
    </source>
</reference>
<feature type="transmembrane region" description="Helical" evidence="1">
    <location>
        <begin position="664"/>
        <end position="681"/>
    </location>
</feature>
<dbReference type="Proteomes" id="UP000002718">
    <property type="component" value="Chromosome"/>
</dbReference>
<dbReference type="OrthoDB" id="283584at2"/>
<feature type="transmembrane region" description="Helical" evidence="1">
    <location>
        <begin position="1033"/>
        <end position="1049"/>
    </location>
</feature>
<dbReference type="Proteomes" id="UP000236751">
    <property type="component" value="Unassembled WGS sequence"/>
</dbReference>
<evidence type="ECO:0000313" key="5">
    <source>
        <dbReference type="Proteomes" id="UP000002718"/>
    </source>
</evidence>